<dbReference type="FunFam" id="1.25.40.720:FF:000001">
    <property type="entry name" value="Telomere length regulation protein TEL2"/>
    <property type="match status" value="1"/>
</dbReference>
<evidence type="ECO:0000259" key="27">
    <source>
        <dbReference type="Pfam" id="PF23385"/>
    </source>
</evidence>
<dbReference type="FunFam" id="1.25.40.720:FF:000003">
    <property type="entry name" value="Telomere length regulation protein TEL2 homolog"/>
    <property type="match status" value="1"/>
</dbReference>
<keyword evidence="13" id="KW-0969">Cilium</keyword>
<evidence type="ECO:0000313" key="31">
    <source>
        <dbReference type="EMBL" id="RVE59634.1"/>
    </source>
</evidence>
<keyword evidence="9 22" id="KW-0853">WD repeat</keyword>
<dbReference type="GO" id="GO:0005813">
    <property type="term" value="C:centrosome"/>
    <property type="evidence" value="ECO:0007669"/>
    <property type="project" value="UniProtKB-SubCell"/>
</dbReference>
<evidence type="ECO:0000256" key="8">
    <source>
        <dbReference type="ARBA" id="ARBA00022553"/>
    </source>
</evidence>
<dbReference type="Pfam" id="PF25320">
    <property type="entry name" value="TELO2_ARM"/>
    <property type="match status" value="1"/>
</dbReference>
<evidence type="ECO:0000259" key="26">
    <source>
        <dbReference type="Pfam" id="PF23383"/>
    </source>
</evidence>
<evidence type="ECO:0000256" key="1">
    <source>
        <dbReference type="ARBA" id="ARBA00004120"/>
    </source>
</evidence>
<evidence type="ECO:0000256" key="9">
    <source>
        <dbReference type="ARBA" id="ARBA00022574"/>
    </source>
</evidence>
<dbReference type="GO" id="GO:0036064">
    <property type="term" value="C:ciliary basal body"/>
    <property type="evidence" value="ECO:0007669"/>
    <property type="project" value="TreeGrafter"/>
</dbReference>
<keyword evidence="14" id="KW-0472">Membrane</keyword>
<dbReference type="GO" id="GO:0005930">
    <property type="term" value="C:axoneme"/>
    <property type="evidence" value="ECO:0007669"/>
    <property type="project" value="TreeGrafter"/>
</dbReference>
<feature type="compositionally biased region" description="Polar residues" evidence="24">
    <location>
        <begin position="458"/>
        <end position="467"/>
    </location>
</feature>
<dbReference type="InterPro" id="IPR015943">
    <property type="entry name" value="WD40/YVTN_repeat-like_dom_sf"/>
</dbReference>
<proteinExistence type="inferred from homology"/>
<dbReference type="GO" id="GO:0030991">
    <property type="term" value="C:intraciliary transport particle A"/>
    <property type="evidence" value="ECO:0007669"/>
    <property type="project" value="TreeGrafter"/>
</dbReference>
<reference evidence="31 32" key="2">
    <citation type="submission" date="2019-01" db="EMBL/GenBank/DDBJ databases">
        <title>A chromosome length genome reference of the Java medaka (oryzias javanicus).</title>
        <authorList>
            <person name="Herpin A."/>
            <person name="Takehana Y."/>
            <person name="Naruse K."/>
            <person name="Ansai S."/>
            <person name="Kawaguchi M."/>
        </authorList>
    </citation>
    <scope>NUCLEOTIDE SEQUENCE [LARGE SCALE GENOMIC DNA]</scope>
    <source>
        <strain evidence="31">RS831</strain>
        <tissue evidence="31">Whole body</tissue>
    </source>
</reference>
<dbReference type="Pfam" id="PF23383">
    <property type="entry name" value="Beta-prop_IFT140_1st"/>
    <property type="match status" value="1"/>
</dbReference>
<evidence type="ECO:0000256" key="23">
    <source>
        <dbReference type="SAM" id="Coils"/>
    </source>
</evidence>
<dbReference type="FunFam" id="2.130.10.10:FF:003384">
    <property type="entry name" value="Uncharacterized protein"/>
    <property type="match status" value="1"/>
</dbReference>
<dbReference type="Gene3D" id="1.25.40.720">
    <property type="entry name" value="Telomere length regulation protein 2, C-terminal domain"/>
    <property type="match status" value="2"/>
</dbReference>
<keyword evidence="15" id="KW-0206">Cytoskeleton</keyword>
<dbReference type="FunFam" id="1.25.40.470:FF:000011">
    <property type="entry name" value="Intraflagellar transport protein 140"/>
    <property type="match status" value="1"/>
</dbReference>
<comment type="subunit">
    <text evidence="19">Component of the IFT complex A (IFT-A). IFT-A complex is divided into a core subcomplex composed of IFT122:IFT140:WDR19 which is associated with TULP3 and a peripheral subcomplex composed of IFT43:WDR35:TTC21B. Interacts (via C-terminal region) with IFT122 (via C-terminal region). Interacts with TTC25. Interacts with TTC21A.</text>
</comment>
<dbReference type="GO" id="GO:0005634">
    <property type="term" value="C:nucleus"/>
    <property type="evidence" value="ECO:0007669"/>
    <property type="project" value="UniProtKB-SubCell"/>
</dbReference>
<dbReference type="InterPro" id="IPR056155">
    <property type="entry name" value="Beta-prop_IFT140_2nd"/>
</dbReference>
<dbReference type="InterPro" id="IPR056168">
    <property type="entry name" value="TPR_IF140/IFT172/WDR19"/>
</dbReference>
<dbReference type="PANTHER" id="PTHR15722:SF7">
    <property type="entry name" value="INTRAFLAGELLAR TRANSPORT PROTEIN 140 HOMOLOG"/>
    <property type="match status" value="1"/>
</dbReference>
<name>A0A3S2MHR7_ORYJA</name>
<evidence type="ECO:0000256" key="14">
    <source>
        <dbReference type="ARBA" id="ARBA00023136"/>
    </source>
</evidence>
<organism evidence="31 32">
    <name type="scientific">Oryzias javanicus</name>
    <name type="common">Javanese ricefish</name>
    <name type="synonym">Aplocheilus javanicus</name>
    <dbReference type="NCBI Taxonomy" id="123683"/>
    <lineage>
        <taxon>Eukaryota</taxon>
        <taxon>Metazoa</taxon>
        <taxon>Chordata</taxon>
        <taxon>Craniata</taxon>
        <taxon>Vertebrata</taxon>
        <taxon>Euteleostomi</taxon>
        <taxon>Actinopterygii</taxon>
        <taxon>Neopterygii</taxon>
        <taxon>Teleostei</taxon>
        <taxon>Neoteleostei</taxon>
        <taxon>Acanthomorphata</taxon>
        <taxon>Ovalentaria</taxon>
        <taxon>Atherinomorphae</taxon>
        <taxon>Beloniformes</taxon>
        <taxon>Adrianichthyidae</taxon>
        <taxon>Oryziinae</taxon>
        <taxon>Oryzias</taxon>
    </lineage>
</organism>
<dbReference type="FunFam" id="1.25.40.470:FF:000010">
    <property type="entry name" value="Intraflagellar transport 140 homolog (Chlamydomonas)"/>
    <property type="match status" value="1"/>
</dbReference>
<dbReference type="InterPro" id="IPR019337">
    <property type="entry name" value="Telomere_length_regulation_dom"/>
</dbReference>
<comment type="function">
    <text evidence="18">Component of the IFT complex A (IFT-A), a complex required for retrograde ciliary transport and entry into cilia of G protein-coupled receptors (GPCRs). Plays a pivotal role in proper development and function of ciliated cells through its role in ciliogenesis and/or cilium maintenance. Required for the development and maintenance of the outer segments of rod and cone photoreceptor cells. Plays a role in maintenance and the delivery of opsin to the outer segment of photoreceptor cells.</text>
</comment>
<dbReference type="OrthoDB" id="10258787at2759"/>
<keyword evidence="8" id="KW-0597">Phosphoprotein</keyword>
<evidence type="ECO:0000256" key="18">
    <source>
        <dbReference type="ARBA" id="ARBA00057014"/>
    </source>
</evidence>
<feature type="domain" description="TELO2 ARM repeat" evidence="30">
    <location>
        <begin position="330"/>
        <end position="421"/>
    </location>
</feature>
<evidence type="ECO:0000259" key="28">
    <source>
        <dbReference type="Pfam" id="PF24760"/>
    </source>
</evidence>
<keyword evidence="12" id="KW-0802">TPR repeat</keyword>
<evidence type="ECO:0000256" key="11">
    <source>
        <dbReference type="ARBA" id="ARBA00022794"/>
    </source>
</evidence>
<evidence type="ECO:0000256" key="17">
    <source>
        <dbReference type="ARBA" id="ARBA00023273"/>
    </source>
</evidence>
<evidence type="ECO:0000256" key="13">
    <source>
        <dbReference type="ARBA" id="ARBA00023069"/>
    </source>
</evidence>
<evidence type="ECO:0000256" key="10">
    <source>
        <dbReference type="ARBA" id="ARBA00022737"/>
    </source>
</evidence>
<dbReference type="Pfam" id="PF24760">
    <property type="entry name" value="TPR_IF140_C"/>
    <property type="match status" value="1"/>
</dbReference>
<dbReference type="PANTHER" id="PTHR15722">
    <property type="entry name" value="IFT140/172-RELATED"/>
    <property type="match status" value="1"/>
</dbReference>
<keyword evidence="23" id="KW-0175">Coiled coil</keyword>
<dbReference type="Gene3D" id="2.130.10.10">
    <property type="entry name" value="YVTN repeat-like/Quinoprotein amine dehydrogenase"/>
    <property type="match status" value="2"/>
</dbReference>
<dbReference type="InterPro" id="IPR057348">
    <property type="entry name" value="TELO2_ARM"/>
</dbReference>
<keyword evidence="11" id="KW-0970">Cilium biogenesis/degradation</keyword>
<feature type="repeat" description="WD" evidence="22">
    <location>
        <begin position="933"/>
        <end position="974"/>
    </location>
</feature>
<dbReference type="PROSITE" id="PS50082">
    <property type="entry name" value="WD_REPEATS_2"/>
    <property type="match status" value="1"/>
</dbReference>
<keyword evidence="32" id="KW-1185">Reference proteome</keyword>
<evidence type="ECO:0000256" key="15">
    <source>
        <dbReference type="ARBA" id="ARBA00023212"/>
    </source>
</evidence>
<evidence type="ECO:0000256" key="24">
    <source>
        <dbReference type="SAM" id="MobiDB-lite"/>
    </source>
</evidence>
<feature type="domain" description="IF140 C-terminal TPR" evidence="28">
    <location>
        <begin position="2094"/>
        <end position="2216"/>
    </location>
</feature>
<dbReference type="SMART" id="SM00320">
    <property type="entry name" value="WD40"/>
    <property type="match status" value="3"/>
</dbReference>
<feature type="coiled-coil region" evidence="23">
    <location>
        <begin position="2103"/>
        <end position="2130"/>
    </location>
</feature>
<evidence type="ECO:0000259" key="30">
    <source>
        <dbReference type="Pfam" id="PF25320"/>
    </source>
</evidence>
<gene>
    <name evidence="31" type="ORF">OJAV_G00190370</name>
</gene>
<protein>
    <recommendedName>
        <fullName evidence="20">Intraflagellar transport protein 140 homolog</fullName>
    </recommendedName>
    <alternativeName>
        <fullName evidence="6">Telomere length regulation protein TEL2 homolog</fullName>
    </alternativeName>
    <alternativeName>
        <fullName evidence="21">WD and tetratricopeptide repeats protein 2</fullName>
    </alternativeName>
</protein>
<feature type="domain" description="IFT140 first beta-propeller" evidence="26">
    <location>
        <begin position="836"/>
        <end position="1232"/>
    </location>
</feature>
<dbReference type="GO" id="GO:0016020">
    <property type="term" value="C:membrane"/>
    <property type="evidence" value="ECO:0007669"/>
    <property type="project" value="UniProtKB-SubCell"/>
</dbReference>
<evidence type="ECO:0000256" key="21">
    <source>
        <dbReference type="ARBA" id="ARBA00083679"/>
    </source>
</evidence>
<dbReference type="Gene3D" id="1.25.40.470">
    <property type="match status" value="2"/>
</dbReference>
<evidence type="ECO:0000256" key="7">
    <source>
        <dbReference type="ARBA" id="ARBA00022490"/>
    </source>
</evidence>
<dbReference type="FunFam" id="2.130.10.10:FF:000675">
    <property type="entry name" value="Intraflagellar transport 140"/>
    <property type="match status" value="1"/>
</dbReference>
<evidence type="ECO:0000313" key="32">
    <source>
        <dbReference type="Proteomes" id="UP000283210"/>
    </source>
</evidence>
<feature type="domain" description="IF140/IFT172/WDR19 TPR" evidence="29">
    <location>
        <begin position="1600"/>
        <end position="2085"/>
    </location>
</feature>
<dbReference type="GO" id="GO:0060271">
    <property type="term" value="P:cilium assembly"/>
    <property type="evidence" value="ECO:0007669"/>
    <property type="project" value="UniProtKB-ARBA"/>
</dbReference>
<dbReference type="GO" id="GO:0035721">
    <property type="term" value="P:intraciliary retrograde transport"/>
    <property type="evidence" value="ECO:0007669"/>
    <property type="project" value="UniProtKB-ARBA"/>
</dbReference>
<dbReference type="InterPro" id="IPR056156">
    <property type="entry name" value="TPR_IF140_C"/>
</dbReference>
<evidence type="ECO:0000256" key="20">
    <source>
        <dbReference type="ARBA" id="ARBA00072173"/>
    </source>
</evidence>
<evidence type="ECO:0000256" key="22">
    <source>
        <dbReference type="PROSITE-ProRule" id="PRU00221"/>
    </source>
</evidence>
<evidence type="ECO:0000256" key="3">
    <source>
        <dbReference type="ARBA" id="ARBA00004300"/>
    </source>
</evidence>
<dbReference type="Pfam" id="PF10193">
    <property type="entry name" value="Telomere_reg-2"/>
    <property type="match status" value="1"/>
</dbReference>
<dbReference type="SUPFAM" id="SSF50978">
    <property type="entry name" value="WD40 repeat-like"/>
    <property type="match status" value="1"/>
</dbReference>
<evidence type="ECO:0000259" key="25">
    <source>
        <dbReference type="Pfam" id="PF10193"/>
    </source>
</evidence>
<keyword evidence="17" id="KW-0966">Cell projection</keyword>
<accession>A0A3S2MHR7</accession>
<dbReference type="InterPro" id="IPR038528">
    <property type="entry name" value="TEL2_C_sf"/>
</dbReference>
<feature type="compositionally biased region" description="Basic and acidic residues" evidence="24">
    <location>
        <begin position="471"/>
        <end position="480"/>
    </location>
</feature>
<feature type="domain" description="IFT140 second beta-propeller" evidence="27">
    <location>
        <begin position="1240"/>
        <end position="1545"/>
    </location>
</feature>
<evidence type="ECO:0000256" key="5">
    <source>
        <dbReference type="ARBA" id="ARBA00006133"/>
    </source>
</evidence>
<dbReference type="InterPro" id="IPR011990">
    <property type="entry name" value="TPR-like_helical_dom_sf"/>
</dbReference>
<feature type="region of interest" description="Disordered" evidence="24">
    <location>
        <begin position="1445"/>
        <end position="1472"/>
    </location>
</feature>
<evidence type="ECO:0000256" key="19">
    <source>
        <dbReference type="ARBA" id="ARBA00065971"/>
    </source>
</evidence>
<evidence type="ECO:0000256" key="12">
    <source>
        <dbReference type="ARBA" id="ARBA00022803"/>
    </source>
</evidence>
<evidence type="ECO:0000256" key="16">
    <source>
        <dbReference type="ARBA" id="ARBA00023242"/>
    </source>
</evidence>
<dbReference type="InterPro" id="IPR036322">
    <property type="entry name" value="WD40_repeat_dom_sf"/>
</dbReference>
<feature type="compositionally biased region" description="Acidic residues" evidence="24">
    <location>
        <begin position="481"/>
        <end position="490"/>
    </location>
</feature>
<dbReference type="Pfam" id="PF24762">
    <property type="entry name" value="TPR_IF140-IFT172"/>
    <property type="match status" value="1"/>
</dbReference>
<comment type="subcellular location">
    <subcellularLocation>
        <location evidence="1">Cytoplasm</location>
        <location evidence="1">Cytoskeleton</location>
        <location evidence="1">Cilium basal body</location>
    </subcellularLocation>
    <subcellularLocation>
        <location evidence="3">Cytoplasm</location>
        <location evidence="3">Cytoskeleton</location>
        <location evidence="3">Microtubule organizing center</location>
        <location evidence="3">Centrosome</location>
    </subcellularLocation>
    <subcellularLocation>
        <location evidence="4">Membrane</location>
    </subcellularLocation>
    <subcellularLocation>
        <location evidence="2">Nucleus</location>
    </subcellularLocation>
</comment>
<keyword evidence="10" id="KW-0677">Repeat</keyword>
<comment type="similarity">
    <text evidence="5">Belongs to the TEL2 family.</text>
</comment>
<dbReference type="EMBL" id="CM012455">
    <property type="protein sequence ID" value="RVE59634.1"/>
    <property type="molecule type" value="Genomic_DNA"/>
</dbReference>
<dbReference type="InterPro" id="IPR001680">
    <property type="entry name" value="WD40_rpt"/>
</dbReference>
<keyword evidence="7" id="KW-0963">Cytoplasm</keyword>
<dbReference type="InterPro" id="IPR056154">
    <property type="entry name" value="Beta-prop_IFT140_1st"/>
</dbReference>
<dbReference type="Proteomes" id="UP000283210">
    <property type="component" value="Chromosome 19"/>
</dbReference>
<dbReference type="Pfam" id="PF23385">
    <property type="entry name" value="Beta-prop_IFT140_2nd"/>
    <property type="match status" value="1"/>
</dbReference>
<dbReference type="SUPFAM" id="SSF48452">
    <property type="entry name" value="TPR-like"/>
    <property type="match status" value="1"/>
</dbReference>
<feature type="region of interest" description="Disordered" evidence="24">
    <location>
        <begin position="447"/>
        <end position="501"/>
    </location>
</feature>
<evidence type="ECO:0000256" key="6">
    <source>
        <dbReference type="ARBA" id="ARBA00018231"/>
    </source>
</evidence>
<sequence length="2262" mass="253215">MASNLENGDVRLTVTKSFRTLASSTDVKDIVAALQRLHDFVNGHGPGTTITSGQRSEFKRAHYTRTLQFLVSNIQADWLTKLAAGQRTELWDGMFLKGPPEQSLLVLMEAIGELRPSGSLDLIVNITERFLQSGRLADLLCSYCLQTSLSDSAQLRETLLSRISALPDLTANKLHPNNRPLFSPQQYYPLLAKEMLTSLERTCQALRDGTDCSLTFVAQTLGKVCIQGHSDSIMVNMAPHLSTRTSNDMVWQRVCWKLLENVPQRWMESVLTGLVQAVHGPDALGRIIGNLVLTNKTAQFVITHKLLLLQYKYKTQVLRTILGYLAADRDRRPLLIQVLRSVSQAWANPSAIKHTPLEQQFYVSKALLLIVSLLKDSELQELRSDLLQCMLGGMQSHLDSSVPRIRNMGMVVGECLSSRMDINGVKLTFEYEQDEETRELLSLMDPCEEAEPEPGNGVCTSEESVPSPQKELPKSNKDQESDLDSDDEFTPYDMSEDVKMSKTSQPRYLRDCLEILLSSADPERVELSLRAAEGLVRGNSFAAKEISVQMTKVLLHMEDKYNIDGFLNLRQATMVALTVTDCIPVTQYLTTEFYSLNYSLRQRLDILEVLALAAQELSKPAAVDKSPLVNPVPSTEISPYPGDNPVHWRQVVEKRIQSKTKYISKGTSHPAPKDTPSRYAPVAGHFFFPLLRNYDKPQVTFDLLGSDHLVLSRLIHTLGLLMHLAVNAPIAAQMGCALLDFVWTVRYHTDQMVRRGVLFAVCSVFLSMPSHSLLVDLSDQLFETRTWLADVAEGDPDADCRSLAVQSLVLLDNSLKKQLQGSKQPTGSAGRSGDMAVYFDHRIEAPESSDVPCQLTWHSTLPVLAVASNNPSSGGNVDLYLQQGEHVENCHVERPHQPTVLHWHPLKPVLALGWENGEVVMLMHPSGDQTVLPALHTASITLLEWSSSGSRLVTGDQTGVLALWKVDARGRLQGNHLVKHEYNKPLTCCIFRPASPGIDVAKLARASVSGDENALDMFSWKGAPLKMGPKEGLVFYIGSADGKVHSVDEHGKTSTLIRVDGSIKNLFFVKKREVLAVITDTLMLFQYNLVPEGEAQEFMTAKLSSKPGQNVDVVWTENNLLITASGEPTIRLWDLERDDNYILSLDETLGFDRGELINCMSYCSAKEILAAGTANGRIAMWKMISSRSDAKTQWKLQTPTEIEGNVTQLQWGCSLNLLAANNSKTVLILCEHLMSAHFSQQVAAVQLTPTQLSIANFSTGVHLALQSDMHIKGVCVTKDSVIVWNGKLVNVYELSGTALHNTGSFLCDSHVVAMHDENLYTVEPNKVQIRTPQGTVKQHLYFSKAEGNPVLLDVCQSYLVVGTDTAHIQVFDLSRRDAKAHCKTKNLADHIANLGALRSVKCNASGSYISILISQVNGRLDHKVYFYDIEMDTLMHFDFFTGRPSSSVSQPEESEKQESSESELSGRSPVSHFWDESEPRLFVCETVPVSSETSSEPFLDMVDVSVVTLFCTQEYGLLLHDYYLKPSGLQALLALDVPYYYFSCKPGEKDVGSTEALTSEPSQFPHMVSRRALRDFVGLESCEKATRDAMLNFSFYLTIGDMDKAFKSIKLIKSKAVWENMARMCVKTRRLDVAHVCLGNMGNARAAKALREAKAEPEPEAQVAMLAIQLGMLEDAEKLYKSCQRFDLLNTFYQASGQWQQALETAEVHDRIHLRSTYYNYAKYMESMGDQIQAITFYEKSDTHRVEVPRMLQDDTSSLEVYVNKTKDKSIYKWWAQYLESQSKMDAALHFYERAQDYLSLVRVYCYMGNIQEASQIASETGDRAASYHLARHYESHEDLKQAVHFYTRAQAYNNAIRLCKENGLDDQLMNLALLSNPEDMMEAARYYEEKGSHLDRAVVLYHKAGHVSKALELAFSTEQFSALQLIAEDLNENSDPALLARCSDFFVSHSQNEKALELLVAAKKYHQALELCVTHNLTITNDLAERMTVTDSKDLTKEARNELLERIADCCMRQGSYHMAAKKYSQAENTVKAMKALLKSGDTEKIIFFANRCRQKELFIMAANYLQSLAWHEDPQILKTIIHFYTKGKALALLAGFYEACAQVEIDDYQNYEKALDALTEAFKCLSKAKDASGGQQAARLTDLQHKITLIKKFIHIQRLYSEDAQEAALSCEALLQEPKLDPPIRIGDAFGFLINHHCQKGNLEAAYHKLEELQKLLPTQNIACYISQTSLQALQSKMEVFKGRGGRAGVTEEDEVEEDI</sequence>
<evidence type="ECO:0000259" key="29">
    <source>
        <dbReference type="Pfam" id="PF24762"/>
    </source>
</evidence>
<keyword evidence="16" id="KW-0539">Nucleus</keyword>
<evidence type="ECO:0000256" key="2">
    <source>
        <dbReference type="ARBA" id="ARBA00004123"/>
    </source>
</evidence>
<evidence type="ECO:0000256" key="4">
    <source>
        <dbReference type="ARBA" id="ARBA00004370"/>
    </source>
</evidence>
<dbReference type="SUPFAM" id="SSF82171">
    <property type="entry name" value="DPP6 N-terminal domain-like"/>
    <property type="match status" value="1"/>
</dbReference>
<reference evidence="31 32" key="1">
    <citation type="submission" date="2018-11" db="EMBL/GenBank/DDBJ databases">
        <authorList>
            <person name="Lopez-Roques C."/>
            <person name="Donnadieu C."/>
            <person name="Bouchez O."/>
            <person name="Klopp C."/>
            <person name="Cabau C."/>
            <person name="Zahm M."/>
        </authorList>
    </citation>
    <scope>NUCLEOTIDE SEQUENCE [LARGE SCALE GENOMIC DNA]</scope>
    <source>
        <strain evidence="31">RS831</strain>
        <tissue evidence="31">Whole body</tissue>
    </source>
</reference>
<feature type="domain" description="Telomere length regulation protein conserved" evidence="25">
    <location>
        <begin position="506"/>
        <end position="614"/>
    </location>
</feature>